<dbReference type="GO" id="GO:0012505">
    <property type="term" value="C:endomembrane system"/>
    <property type="evidence" value="ECO:0007669"/>
    <property type="project" value="UniProtKB-SubCell"/>
</dbReference>
<keyword evidence="2" id="KW-0812">Transmembrane</keyword>
<dbReference type="InterPro" id="IPR010652">
    <property type="entry name" value="DUF1232"/>
</dbReference>
<gene>
    <name evidence="6" type="ORF">N5910_03710</name>
</gene>
<dbReference type="GeneID" id="58978359"/>
<dbReference type="AlphaFoldDB" id="A0A9E7RV87"/>
<comment type="subcellular location">
    <subcellularLocation>
        <location evidence="1">Endomembrane system</location>
        <topology evidence="1">Multi-pass membrane protein</topology>
    </subcellularLocation>
</comment>
<protein>
    <submittedName>
        <fullName evidence="6">YkvA family protein</fullName>
    </submittedName>
</protein>
<reference evidence="6" key="1">
    <citation type="submission" date="2022-09" db="EMBL/GenBank/DDBJ databases">
        <title>Characterization of three MwoI isoschizomers from sequenced genome and metagenomes.</title>
        <authorList>
            <person name="Fomenkov A."/>
            <person name="Xu S.Y."/>
            <person name="Roberts R.J."/>
        </authorList>
    </citation>
    <scope>NUCLEOTIDE SEQUENCE</scope>
    <source>
        <strain evidence="6">DSM 2970</strain>
    </source>
</reference>
<evidence type="ECO:0000313" key="6">
    <source>
        <dbReference type="EMBL" id="UXH32401.1"/>
    </source>
</evidence>
<dbReference type="KEGG" id="mwo:MWSIV6_0708"/>
<dbReference type="GeneID" id="75106328"/>
<feature type="domain" description="DUF1232" evidence="5">
    <location>
        <begin position="51"/>
        <end position="86"/>
    </location>
</feature>
<keyword evidence="4" id="KW-0472">Membrane</keyword>
<sequence length="140" mass="16275">METKFKDFYDILVENLESFNGEYASFIDYGPQLFKLLSDLLGYEGLKSQLKLKISAAIAYYVVPMDVIPETVYGAYGYIDDIFITTYVIRLLADVYGYKFLENYWEGEDDLENVVELCYERSKDVLREKTTDVLNYVGLI</sequence>
<name>A0A9E7RV87_METWO</name>
<dbReference type="RefSeq" id="WP_074358772.1">
    <property type="nucleotide sequence ID" value="NZ_CP104550.1"/>
</dbReference>
<dbReference type="Proteomes" id="UP001065373">
    <property type="component" value="Chromosome"/>
</dbReference>
<evidence type="ECO:0000259" key="5">
    <source>
        <dbReference type="Pfam" id="PF06803"/>
    </source>
</evidence>
<dbReference type="Pfam" id="PF06803">
    <property type="entry name" value="DUF1232"/>
    <property type="match status" value="1"/>
</dbReference>
<organism evidence="6">
    <name type="scientific">Methanothermobacter wolfeii</name>
    <name type="common">Methanobacterium wolfei</name>
    <dbReference type="NCBI Taxonomy" id="145261"/>
    <lineage>
        <taxon>Archaea</taxon>
        <taxon>Methanobacteriati</taxon>
        <taxon>Methanobacteriota</taxon>
        <taxon>Methanomada group</taxon>
        <taxon>Methanobacteria</taxon>
        <taxon>Methanobacteriales</taxon>
        <taxon>Methanobacteriaceae</taxon>
        <taxon>Methanothermobacter</taxon>
    </lineage>
</organism>
<proteinExistence type="predicted"/>
<evidence type="ECO:0000256" key="3">
    <source>
        <dbReference type="ARBA" id="ARBA00022989"/>
    </source>
</evidence>
<evidence type="ECO:0000256" key="4">
    <source>
        <dbReference type="ARBA" id="ARBA00023136"/>
    </source>
</evidence>
<evidence type="ECO:0000256" key="1">
    <source>
        <dbReference type="ARBA" id="ARBA00004127"/>
    </source>
</evidence>
<dbReference type="EMBL" id="CP104550">
    <property type="protein sequence ID" value="UXH32401.1"/>
    <property type="molecule type" value="Genomic_DNA"/>
</dbReference>
<evidence type="ECO:0000256" key="2">
    <source>
        <dbReference type="ARBA" id="ARBA00022692"/>
    </source>
</evidence>
<keyword evidence="3" id="KW-1133">Transmembrane helix</keyword>
<accession>A0A9E7RV87</accession>